<gene>
    <name evidence="5" type="primary">PRO3_2</name>
    <name evidence="5" type="ORF">ALECFALPRED_010155</name>
</gene>
<feature type="domain" description="Pyrroline-5-carboxylate reductase dimerisation" evidence="4">
    <location>
        <begin position="218"/>
        <end position="312"/>
    </location>
</feature>
<dbReference type="PIRSF" id="PIRSF000193">
    <property type="entry name" value="Pyrrol-5-carb_rd"/>
    <property type="match status" value="1"/>
</dbReference>
<feature type="binding site" evidence="3">
    <location>
        <begin position="13"/>
        <end position="18"/>
    </location>
    <ligand>
        <name>NADP(+)</name>
        <dbReference type="ChEBI" id="CHEBI:58349"/>
    </ligand>
</feature>
<dbReference type="HAMAP" id="MF_01925">
    <property type="entry name" value="P5C_reductase"/>
    <property type="match status" value="1"/>
</dbReference>
<comment type="similarity">
    <text evidence="1">Belongs to the pyrroline-5-carboxylate reductase family.</text>
</comment>
<accession>A0A8H3J921</accession>
<organism evidence="5 6">
    <name type="scientific">Alectoria fallacina</name>
    <dbReference type="NCBI Taxonomy" id="1903189"/>
    <lineage>
        <taxon>Eukaryota</taxon>
        <taxon>Fungi</taxon>
        <taxon>Dikarya</taxon>
        <taxon>Ascomycota</taxon>
        <taxon>Pezizomycotina</taxon>
        <taxon>Lecanoromycetes</taxon>
        <taxon>OSLEUM clade</taxon>
        <taxon>Lecanoromycetidae</taxon>
        <taxon>Lecanorales</taxon>
        <taxon>Lecanorineae</taxon>
        <taxon>Parmeliaceae</taxon>
        <taxon>Alectoria</taxon>
    </lineage>
</organism>
<dbReference type="EMBL" id="CAJPDR010000823">
    <property type="protein sequence ID" value="CAF9942852.1"/>
    <property type="molecule type" value="Genomic_DNA"/>
</dbReference>
<dbReference type="Proteomes" id="UP000664203">
    <property type="component" value="Unassembled WGS sequence"/>
</dbReference>
<dbReference type="PANTHER" id="PTHR11645">
    <property type="entry name" value="PYRROLINE-5-CARBOXYLATE REDUCTASE"/>
    <property type="match status" value="1"/>
</dbReference>
<feature type="binding site" evidence="3">
    <location>
        <position position="90"/>
    </location>
    <ligand>
        <name>NADPH</name>
        <dbReference type="ChEBI" id="CHEBI:57783"/>
    </ligand>
</feature>
<dbReference type="PANTHER" id="PTHR11645:SF0">
    <property type="entry name" value="PYRROLINE-5-CARBOXYLATE REDUCTASE 3"/>
    <property type="match status" value="1"/>
</dbReference>
<dbReference type="InterPro" id="IPR029036">
    <property type="entry name" value="P5CR_dimer"/>
</dbReference>
<sequence length="319" mass="33590">MSVHIIPTKITFLGCGKLNTAILSGILSSLPDPPSTFQAPTYTPNEKFLPNPTVITPTSLTACVHHQSTSTSLTQTFSHSPLVTVLANENVPGVQRGDIIILGVEPSVYRPVLAEPGMLDALKGKTLVSIVGGVSVSKLYDAIFHSSPTSLTTSEREKHCHIVRVTLGPSAAVRASVSLISEEAGRRYPPAVLTSVYSLFMRVGEVKMWPEQLQAAGATMLAGGLAFLSVAVEGMVEGAVGEGVEREEALQMAASCLAGLSKLVAGEESPGGVRGKVATPGGSTAAGLEVLEEGRVKELYREALRVTTFRTSRLDDPKE</sequence>
<dbReference type="Gene3D" id="3.40.50.720">
    <property type="entry name" value="NAD(P)-binding Rossmann-like Domain"/>
    <property type="match status" value="1"/>
</dbReference>
<protein>
    <submittedName>
        <fullName evidence="5">Delta 1-pyrroline-5-carboxylate reductase</fullName>
    </submittedName>
</protein>
<dbReference type="Pfam" id="PF14748">
    <property type="entry name" value="P5CR_dimer"/>
    <property type="match status" value="1"/>
</dbReference>
<proteinExistence type="inferred from homology"/>
<comment type="caution">
    <text evidence="5">The sequence shown here is derived from an EMBL/GenBank/DDBJ whole genome shotgun (WGS) entry which is preliminary data.</text>
</comment>
<evidence type="ECO:0000256" key="3">
    <source>
        <dbReference type="PIRSR" id="PIRSR000193-1"/>
    </source>
</evidence>
<dbReference type="GO" id="GO:0004735">
    <property type="term" value="F:pyrroline-5-carboxylate reductase activity"/>
    <property type="evidence" value="ECO:0007669"/>
    <property type="project" value="InterPro"/>
</dbReference>
<dbReference type="PROSITE" id="PS00521">
    <property type="entry name" value="P5CR"/>
    <property type="match status" value="1"/>
</dbReference>
<dbReference type="Gene3D" id="1.10.3730.10">
    <property type="entry name" value="ProC C-terminal domain-like"/>
    <property type="match status" value="1"/>
</dbReference>
<name>A0A8H3J921_9LECA</name>
<dbReference type="InterPro" id="IPR008927">
    <property type="entry name" value="6-PGluconate_DH-like_C_sf"/>
</dbReference>
<evidence type="ECO:0000256" key="1">
    <source>
        <dbReference type="ARBA" id="ARBA00005525"/>
    </source>
</evidence>
<reference evidence="5" key="1">
    <citation type="submission" date="2021-03" db="EMBL/GenBank/DDBJ databases">
        <authorList>
            <person name="Tagirdzhanova G."/>
        </authorList>
    </citation>
    <scope>NUCLEOTIDE SEQUENCE</scope>
</reference>
<dbReference type="InterPro" id="IPR000304">
    <property type="entry name" value="Pyrroline-COOH_reductase"/>
</dbReference>
<dbReference type="AlphaFoldDB" id="A0A8H3J921"/>
<dbReference type="OrthoDB" id="10263291at2759"/>
<keyword evidence="3" id="KW-0521">NADP</keyword>
<evidence type="ECO:0000313" key="5">
    <source>
        <dbReference type="EMBL" id="CAF9942852.1"/>
    </source>
</evidence>
<dbReference type="SUPFAM" id="SSF48179">
    <property type="entry name" value="6-phosphogluconate dehydrogenase C-terminal domain-like"/>
    <property type="match status" value="1"/>
</dbReference>
<keyword evidence="2" id="KW-0560">Oxidoreductase</keyword>
<feature type="binding site" evidence="3">
    <location>
        <position position="41"/>
    </location>
    <ligand>
        <name>NADP(+)</name>
        <dbReference type="ChEBI" id="CHEBI:58349"/>
    </ligand>
</feature>
<dbReference type="InterPro" id="IPR053790">
    <property type="entry name" value="P5CR-like_CS"/>
</dbReference>
<dbReference type="GO" id="GO:0055129">
    <property type="term" value="P:L-proline biosynthetic process"/>
    <property type="evidence" value="ECO:0007669"/>
    <property type="project" value="TreeGrafter"/>
</dbReference>
<dbReference type="SUPFAM" id="SSF51735">
    <property type="entry name" value="NAD(P)-binding Rossmann-fold domains"/>
    <property type="match status" value="1"/>
</dbReference>
<evidence type="ECO:0000259" key="4">
    <source>
        <dbReference type="Pfam" id="PF14748"/>
    </source>
</evidence>
<keyword evidence="6" id="KW-1185">Reference proteome</keyword>
<evidence type="ECO:0000313" key="6">
    <source>
        <dbReference type="Proteomes" id="UP000664203"/>
    </source>
</evidence>
<dbReference type="InterPro" id="IPR036291">
    <property type="entry name" value="NAD(P)-bd_dom_sf"/>
</dbReference>
<evidence type="ECO:0000256" key="2">
    <source>
        <dbReference type="ARBA" id="ARBA00023002"/>
    </source>
</evidence>